<dbReference type="PANTHER" id="PTHR24305">
    <property type="entry name" value="CYTOCHROME P450"/>
    <property type="match status" value="1"/>
</dbReference>
<keyword evidence="11 13" id="KW-0503">Monooxygenase</keyword>
<dbReference type="PROSITE" id="PS00086">
    <property type="entry name" value="CYTOCHROME_P450"/>
    <property type="match status" value="1"/>
</dbReference>
<dbReference type="InterPro" id="IPR050121">
    <property type="entry name" value="Cytochrome_P450_monoxygenase"/>
</dbReference>
<dbReference type="InterPro" id="IPR002401">
    <property type="entry name" value="Cyt_P450_E_grp-I"/>
</dbReference>
<dbReference type="PRINTS" id="PR00463">
    <property type="entry name" value="EP450I"/>
</dbReference>
<evidence type="ECO:0000256" key="8">
    <source>
        <dbReference type="ARBA" id="ARBA00022989"/>
    </source>
</evidence>
<evidence type="ECO:0000313" key="15">
    <source>
        <dbReference type="Proteomes" id="UP001498398"/>
    </source>
</evidence>
<keyword evidence="15" id="KW-1185">Reference proteome</keyword>
<gene>
    <name evidence="14" type="ORF">VKT23_008022</name>
</gene>
<dbReference type="SUPFAM" id="SSF48264">
    <property type="entry name" value="Cytochrome P450"/>
    <property type="match status" value="1"/>
</dbReference>
<keyword evidence="5 13" id="KW-0349">Heme</keyword>
<dbReference type="InterPro" id="IPR036396">
    <property type="entry name" value="Cyt_P450_sf"/>
</dbReference>
<reference evidence="14 15" key="1">
    <citation type="submission" date="2024-01" db="EMBL/GenBank/DDBJ databases">
        <title>A draft genome for the cacao thread blight pathogen Marasmiellus scandens.</title>
        <authorList>
            <person name="Baruah I.K."/>
            <person name="Leung J."/>
            <person name="Bukari Y."/>
            <person name="Amoako-Attah I."/>
            <person name="Meinhardt L.W."/>
            <person name="Bailey B.A."/>
            <person name="Cohen S.P."/>
        </authorList>
    </citation>
    <scope>NUCLEOTIDE SEQUENCE [LARGE SCALE GENOMIC DNA]</scope>
    <source>
        <strain evidence="14 15">GH-19</strain>
    </source>
</reference>
<dbReference type="EMBL" id="JBANRG010000011">
    <property type="protein sequence ID" value="KAK7462424.1"/>
    <property type="molecule type" value="Genomic_DNA"/>
</dbReference>
<evidence type="ECO:0000256" key="4">
    <source>
        <dbReference type="ARBA" id="ARBA00010617"/>
    </source>
</evidence>
<evidence type="ECO:0000256" key="5">
    <source>
        <dbReference type="ARBA" id="ARBA00022617"/>
    </source>
</evidence>
<comment type="similarity">
    <text evidence="4 13">Belongs to the cytochrome P450 family.</text>
</comment>
<dbReference type="InterPro" id="IPR001128">
    <property type="entry name" value="Cyt_P450"/>
</dbReference>
<evidence type="ECO:0000256" key="12">
    <source>
        <dbReference type="ARBA" id="ARBA00023136"/>
    </source>
</evidence>
<evidence type="ECO:0000256" key="10">
    <source>
        <dbReference type="ARBA" id="ARBA00023004"/>
    </source>
</evidence>
<evidence type="ECO:0000256" key="3">
    <source>
        <dbReference type="ARBA" id="ARBA00004721"/>
    </source>
</evidence>
<evidence type="ECO:0000256" key="1">
    <source>
        <dbReference type="ARBA" id="ARBA00001971"/>
    </source>
</evidence>
<sequence length="319" mass="35979">MSLFSCLPLRIQNWINDNLPSSRLAPVKETRRLALEVASDLVQSKIKELKDGEGKADLMSLFVKANMSQTEKNRMSEEEIYSQMRAIFIAGHETTANTIGWALLELCRNPEMQERLRKEIRKKEKEIQARGGDSFTVADLESIEYLSAVVKETLRFHPVSPVLYREAGSDDVIPLSNPIVSTKGEKIIEVPVPKGMKVTISVAAYNRTKELFGNDAHTFNPDRWLNQNQKLSQRMAGLNLYANLATFSAGVRSCIGWRFAVLEFQSFLVELINNFEFSLTKECEGLRREACLVMLPTIQGKVDQGPQLLLKVSVAGREQ</sequence>
<keyword evidence="9 13" id="KW-0560">Oxidoreductase</keyword>
<evidence type="ECO:0000313" key="14">
    <source>
        <dbReference type="EMBL" id="KAK7462424.1"/>
    </source>
</evidence>
<keyword evidence="10 13" id="KW-0408">Iron</keyword>
<dbReference type="Gene3D" id="1.10.630.10">
    <property type="entry name" value="Cytochrome P450"/>
    <property type="match status" value="1"/>
</dbReference>
<accession>A0ABR1JQ93</accession>
<dbReference type="InterPro" id="IPR017972">
    <property type="entry name" value="Cyt_P450_CS"/>
</dbReference>
<keyword evidence="6" id="KW-0812">Transmembrane</keyword>
<dbReference type="Proteomes" id="UP001498398">
    <property type="component" value="Unassembled WGS sequence"/>
</dbReference>
<evidence type="ECO:0008006" key="16">
    <source>
        <dbReference type="Google" id="ProtNLM"/>
    </source>
</evidence>
<name>A0ABR1JQ93_9AGAR</name>
<evidence type="ECO:0000256" key="2">
    <source>
        <dbReference type="ARBA" id="ARBA00004370"/>
    </source>
</evidence>
<evidence type="ECO:0000256" key="6">
    <source>
        <dbReference type="ARBA" id="ARBA00022692"/>
    </source>
</evidence>
<organism evidence="14 15">
    <name type="scientific">Marasmiellus scandens</name>
    <dbReference type="NCBI Taxonomy" id="2682957"/>
    <lineage>
        <taxon>Eukaryota</taxon>
        <taxon>Fungi</taxon>
        <taxon>Dikarya</taxon>
        <taxon>Basidiomycota</taxon>
        <taxon>Agaricomycotina</taxon>
        <taxon>Agaricomycetes</taxon>
        <taxon>Agaricomycetidae</taxon>
        <taxon>Agaricales</taxon>
        <taxon>Marasmiineae</taxon>
        <taxon>Omphalotaceae</taxon>
        <taxon>Marasmiellus</taxon>
    </lineage>
</organism>
<evidence type="ECO:0000256" key="13">
    <source>
        <dbReference type="RuleBase" id="RU000461"/>
    </source>
</evidence>
<dbReference type="PANTHER" id="PTHR24305:SF166">
    <property type="entry name" value="CYTOCHROME P450 12A4, MITOCHONDRIAL-RELATED"/>
    <property type="match status" value="1"/>
</dbReference>
<evidence type="ECO:0000256" key="9">
    <source>
        <dbReference type="ARBA" id="ARBA00023002"/>
    </source>
</evidence>
<protein>
    <recommendedName>
        <fullName evidence="16">Cytochrome P450</fullName>
    </recommendedName>
</protein>
<evidence type="ECO:0000256" key="7">
    <source>
        <dbReference type="ARBA" id="ARBA00022723"/>
    </source>
</evidence>
<comment type="pathway">
    <text evidence="3">Secondary metabolite biosynthesis; terpenoid biosynthesis.</text>
</comment>
<proteinExistence type="inferred from homology"/>
<dbReference type="PRINTS" id="PR00385">
    <property type="entry name" value="P450"/>
</dbReference>
<comment type="cofactor">
    <cofactor evidence="1">
        <name>heme</name>
        <dbReference type="ChEBI" id="CHEBI:30413"/>
    </cofactor>
</comment>
<evidence type="ECO:0000256" key="11">
    <source>
        <dbReference type="ARBA" id="ARBA00023033"/>
    </source>
</evidence>
<comment type="caution">
    <text evidence="14">The sequence shown here is derived from an EMBL/GenBank/DDBJ whole genome shotgun (WGS) entry which is preliminary data.</text>
</comment>
<dbReference type="Pfam" id="PF00067">
    <property type="entry name" value="p450"/>
    <property type="match status" value="1"/>
</dbReference>
<comment type="subcellular location">
    <subcellularLocation>
        <location evidence="2">Membrane</location>
    </subcellularLocation>
</comment>
<keyword evidence="12" id="KW-0472">Membrane</keyword>
<keyword evidence="7 13" id="KW-0479">Metal-binding</keyword>
<keyword evidence="8" id="KW-1133">Transmembrane helix</keyword>